<dbReference type="InterPro" id="IPR002347">
    <property type="entry name" value="SDR_fam"/>
</dbReference>
<evidence type="ECO:0000313" key="4">
    <source>
        <dbReference type="EMBL" id="GAA1736258.1"/>
    </source>
</evidence>
<dbReference type="PROSITE" id="PS00061">
    <property type="entry name" value="ADH_SHORT"/>
    <property type="match status" value="1"/>
</dbReference>
<dbReference type="PIRSF" id="PIRSF000126">
    <property type="entry name" value="11-beta-HSD1"/>
    <property type="match status" value="1"/>
</dbReference>
<protein>
    <submittedName>
        <fullName evidence="4">SDR family NAD(P)-dependent oxidoreductase</fullName>
    </submittedName>
</protein>
<dbReference type="InterPro" id="IPR020904">
    <property type="entry name" value="Sc_DH/Rdtase_CS"/>
</dbReference>
<gene>
    <name evidence="4" type="ORF">GCM10009681_03520</name>
</gene>
<evidence type="ECO:0000256" key="3">
    <source>
        <dbReference type="RuleBase" id="RU000363"/>
    </source>
</evidence>
<dbReference type="PANTHER" id="PTHR44196">
    <property type="entry name" value="DEHYDROGENASE/REDUCTASE SDR FAMILY MEMBER 7B"/>
    <property type="match status" value="1"/>
</dbReference>
<accession>A0ABP4VXL7</accession>
<name>A0ABP4VXL7_9ACTN</name>
<comment type="similarity">
    <text evidence="1 3">Belongs to the short-chain dehydrogenases/reductases (SDR) family.</text>
</comment>
<dbReference type="SUPFAM" id="SSF51735">
    <property type="entry name" value="NAD(P)-binding Rossmann-fold domains"/>
    <property type="match status" value="1"/>
</dbReference>
<dbReference type="RefSeq" id="WP_344075965.1">
    <property type="nucleotide sequence ID" value="NZ_BAAALS010000001.1"/>
</dbReference>
<evidence type="ECO:0000313" key="5">
    <source>
        <dbReference type="Proteomes" id="UP001500655"/>
    </source>
</evidence>
<dbReference type="Pfam" id="PF00106">
    <property type="entry name" value="adh_short"/>
    <property type="match status" value="1"/>
</dbReference>
<evidence type="ECO:0000256" key="1">
    <source>
        <dbReference type="ARBA" id="ARBA00006484"/>
    </source>
</evidence>
<dbReference type="EMBL" id="BAAALS010000001">
    <property type="protein sequence ID" value="GAA1736258.1"/>
    <property type="molecule type" value="Genomic_DNA"/>
</dbReference>
<sequence>MEKQRTGLAVVTGASTGIGYALAQNLAERGYDLIVAADEEQIEEAARQLGEGARPVRTDLATPEGVERLRDEVLALGRPVDVLAINAGVGVSGDFVRDNDLAEELRVVDLNVRSAVHLSKLLLPAMVARGRGRVLFTSSIAATAPGPYFATYAASKAFLFSFAEAIRYELRDSGVTVTALLPGPTDTDFFARAEMMDTPVAQAAKDDPTDVAREGIEAMLADKDSVVTGKWRNKAQVAVGHLASEQVKARVHAAQTTPEDRPGTR</sequence>
<dbReference type="CDD" id="cd05233">
    <property type="entry name" value="SDR_c"/>
    <property type="match status" value="1"/>
</dbReference>
<dbReference type="PANTHER" id="PTHR44196:SF2">
    <property type="entry name" value="SHORT-CHAIN DEHYDROGENASE-RELATED"/>
    <property type="match status" value="1"/>
</dbReference>
<dbReference type="Gene3D" id="3.40.50.720">
    <property type="entry name" value="NAD(P)-binding Rossmann-like Domain"/>
    <property type="match status" value="1"/>
</dbReference>
<evidence type="ECO:0000256" key="2">
    <source>
        <dbReference type="ARBA" id="ARBA00023002"/>
    </source>
</evidence>
<reference evidence="5" key="1">
    <citation type="journal article" date="2019" name="Int. J. Syst. Evol. Microbiol.">
        <title>The Global Catalogue of Microorganisms (GCM) 10K type strain sequencing project: providing services to taxonomists for standard genome sequencing and annotation.</title>
        <authorList>
            <consortium name="The Broad Institute Genomics Platform"/>
            <consortium name="The Broad Institute Genome Sequencing Center for Infectious Disease"/>
            <person name="Wu L."/>
            <person name="Ma J."/>
        </authorList>
    </citation>
    <scope>NUCLEOTIDE SEQUENCE [LARGE SCALE GENOMIC DNA]</scope>
    <source>
        <strain evidence="5">JCM 13249</strain>
    </source>
</reference>
<keyword evidence="2" id="KW-0560">Oxidoreductase</keyword>
<keyword evidence="5" id="KW-1185">Reference proteome</keyword>
<dbReference type="PRINTS" id="PR00081">
    <property type="entry name" value="GDHRDH"/>
</dbReference>
<organism evidence="4 5">
    <name type="scientific">Luedemannella helvata</name>
    <dbReference type="NCBI Taxonomy" id="349315"/>
    <lineage>
        <taxon>Bacteria</taxon>
        <taxon>Bacillati</taxon>
        <taxon>Actinomycetota</taxon>
        <taxon>Actinomycetes</taxon>
        <taxon>Micromonosporales</taxon>
        <taxon>Micromonosporaceae</taxon>
        <taxon>Luedemannella</taxon>
    </lineage>
</organism>
<proteinExistence type="inferred from homology"/>
<dbReference type="InterPro" id="IPR036291">
    <property type="entry name" value="NAD(P)-bd_dom_sf"/>
</dbReference>
<dbReference type="Proteomes" id="UP001500655">
    <property type="component" value="Unassembled WGS sequence"/>
</dbReference>
<comment type="caution">
    <text evidence="4">The sequence shown here is derived from an EMBL/GenBank/DDBJ whole genome shotgun (WGS) entry which is preliminary data.</text>
</comment>
<dbReference type="PRINTS" id="PR00080">
    <property type="entry name" value="SDRFAMILY"/>
</dbReference>